<dbReference type="PROSITE" id="PS50048">
    <property type="entry name" value="ZN2_CY6_FUNGAL_2"/>
    <property type="match status" value="1"/>
</dbReference>
<dbReference type="GO" id="GO:0000981">
    <property type="term" value="F:DNA-binding transcription factor activity, RNA polymerase II-specific"/>
    <property type="evidence" value="ECO:0007669"/>
    <property type="project" value="InterPro"/>
</dbReference>
<accession>A0A8H6VDG4</accession>
<name>A0A8H6VDG4_9PEZI</name>
<dbReference type="SUPFAM" id="SSF57701">
    <property type="entry name" value="Zn2/Cys6 DNA-binding domain"/>
    <property type="match status" value="1"/>
</dbReference>
<feature type="domain" description="Zn(2)-C6 fungal-type" evidence="2">
    <location>
        <begin position="14"/>
        <end position="58"/>
    </location>
</feature>
<sequence>MSNARQRGSYAKFICLNCRKRKIKCILPENAQAPDGEGNNSGTSPCQRCAIKGLECILDHTILGRPSKRHKPLDGGLSMSVHTNCTSGQHGTEVNPDRDLDSVSDEGLDVVDEYLMVKPKAKDDVSPRSEDHRRLAPADKFRAMTSVPYLLSMLLLRDRNFARAVQRSRDKSGKTVFGLLDRPLVEQLGQSLIWHRLHYPDIPRLSGLHERLLTNESGSEDISGALLLTLLCALALDVAGSQVSVKENTRADLEALIFTYAQQLLFTLPPDRYCILALELILEYRPLVFATDRITAAQSVRGRLTPPLAREVASNVGLASAPARLRRQLGDNGEIVEQTLHECLQWYRLCFTDIFSVASSESREHIMQRLSGENVNEIVSLLQDLLGNSRVPHDLHFAVHSLLCQARQLQSLLAIKANWRNLSALERILEGHKEACEAQKASLGSSQLASEIGHDYAVAISQLIDAQLHGSHCFVSGVGLFFCIMAGNTKAQAATAHGDTEDVVDAEQAMQVSDNIIERFAEPTRDQYAGDPYTAFLVKHGKSRTDDLELALAKFLAAADGLEIQGIPYLPPTRRVVCGILAICKDIMEGNAARMKGWGGLHDKVHMQMLLIRSCAETLERLGVVKGETSNQAVMRGCLWASTARVLRSFCGMLAKWQKWCALGKAAPSPDMLVDSTSAVPAEADRLDDFFPEDFFFDWDLWLQQNDEWTFV</sequence>
<keyword evidence="4" id="KW-1185">Reference proteome</keyword>
<dbReference type="EMBL" id="JABCIY010000211">
    <property type="protein sequence ID" value="KAF7188278.1"/>
    <property type="molecule type" value="Genomic_DNA"/>
</dbReference>
<reference evidence="3" key="1">
    <citation type="submission" date="2020-04" db="EMBL/GenBank/DDBJ databases">
        <title>Draft genome resource of the tomato pathogen Pseudocercospora fuligena.</title>
        <authorList>
            <person name="Zaccaron A."/>
        </authorList>
    </citation>
    <scope>NUCLEOTIDE SEQUENCE</scope>
    <source>
        <strain evidence="3">PF001</strain>
    </source>
</reference>
<dbReference type="OrthoDB" id="2129491at2759"/>
<evidence type="ECO:0000313" key="4">
    <source>
        <dbReference type="Proteomes" id="UP000660729"/>
    </source>
</evidence>
<dbReference type="CDD" id="cd00067">
    <property type="entry name" value="GAL4"/>
    <property type="match status" value="1"/>
</dbReference>
<dbReference type="SMART" id="SM00066">
    <property type="entry name" value="GAL4"/>
    <property type="match status" value="1"/>
</dbReference>
<organism evidence="3 4">
    <name type="scientific">Pseudocercospora fuligena</name>
    <dbReference type="NCBI Taxonomy" id="685502"/>
    <lineage>
        <taxon>Eukaryota</taxon>
        <taxon>Fungi</taxon>
        <taxon>Dikarya</taxon>
        <taxon>Ascomycota</taxon>
        <taxon>Pezizomycotina</taxon>
        <taxon>Dothideomycetes</taxon>
        <taxon>Dothideomycetidae</taxon>
        <taxon>Mycosphaerellales</taxon>
        <taxon>Mycosphaerellaceae</taxon>
        <taxon>Pseudocercospora</taxon>
    </lineage>
</organism>
<keyword evidence="1" id="KW-0539">Nucleus</keyword>
<comment type="caution">
    <text evidence="3">The sequence shown here is derived from an EMBL/GenBank/DDBJ whole genome shotgun (WGS) entry which is preliminary data.</text>
</comment>
<dbReference type="GO" id="GO:0008270">
    <property type="term" value="F:zinc ion binding"/>
    <property type="evidence" value="ECO:0007669"/>
    <property type="project" value="InterPro"/>
</dbReference>
<protein>
    <recommendedName>
        <fullName evidence="2">Zn(2)-C6 fungal-type domain-containing protein</fullName>
    </recommendedName>
</protein>
<gene>
    <name evidence="3" type="ORF">HII31_10342</name>
</gene>
<evidence type="ECO:0000259" key="2">
    <source>
        <dbReference type="PROSITE" id="PS50048"/>
    </source>
</evidence>
<evidence type="ECO:0000256" key="1">
    <source>
        <dbReference type="ARBA" id="ARBA00023242"/>
    </source>
</evidence>
<dbReference type="InterPro" id="IPR036864">
    <property type="entry name" value="Zn2-C6_fun-type_DNA-bd_sf"/>
</dbReference>
<dbReference type="InterPro" id="IPR001138">
    <property type="entry name" value="Zn2Cys6_DnaBD"/>
</dbReference>
<dbReference type="Proteomes" id="UP000660729">
    <property type="component" value="Unassembled WGS sequence"/>
</dbReference>
<proteinExistence type="predicted"/>
<dbReference type="Gene3D" id="4.10.240.10">
    <property type="entry name" value="Zn(2)-C6 fungal-type DNA-binding domain"/>
    <property type="match status" value="1"/>
</dbReference>
<dbReference type="AlphaFoldDB" id="A0A8H6VDG4"/>
<evidence type="ECO:0000313" key="3">
    <source>
        <dbReference type="EMBL" id="KAF7188278.1"/>
    </source>
</evidence>